<protein>
    <submittedName>
        <fullName evidence="1">Type III restriction-modification system methylation subunit</fullName>
        <ecNumber evidence="1">2.1.1.72</ecNumber>
    </submittedName>
</protein>
<dbReference type="AlphaFoldDB" id="A0A3B0VUQ0"/>
<gene>
    <name evidence="1" type="ORF">MNBD_GAMMA03-1090</name>
</gene>
<sequence>MTTNIKAYLKYLDQEKIQPIVSEIAKERIRRAGKKILEDNKEKEGIENLDIGFRVYKTDSTNMKKVYYHPETLVQQNLDFLTSNIKEDRTPNDLLTQAILDLGLELNLPIEKKSIGNNIIYIVQSYTRGTSVGTSVDTHCICKNLCPHQQTYMVQSPITDIKIPSITSIPSW</sequence>
<name>A0A3B0VUQ0_9ZZZZ</name>
<dbReference type="GO" id="GO:0009007">
    <property type="term" value="F:site-specific DNA-methyltransferase (adenine-specific) activity"/>
    <property type="evidence" value="ECO:0007669"/>
    <property type="project" value="UniProtKB-EC"/>
</dbReference>
<reference evidence="1" key="1">
    <citation type="submission" date="2018-06" db="EMBL/GenBank/DDBJ databases">
        <authorList>
            <person name="Zhirakovskaya E."/>
        </authorList>
    </citation>
    <scope>NUCLEOTIDE SEQUENCE</scope>
</reference>
<dbReference type="EC" id="2.1.1.72" evidence="1"/>
<keyword evidence="1" id="KW-0489">Methyltransferase</keyword>
<dbReference type="GO" id="GO:0032259">
    <property type="term" value="P:methylation"/>
    <property type="evidence" value="ECO:0007669"/>
    <property type="project" value="UniProtKB-KW"/>
</dbReference>
<proteinExistence type="predicted"/>
<keyword evidence="1" id="KW-0808">Transferase</keyword>
<dbReference type="EMBL" id="UOFC01000139">
    <property type="protein sequence ID" value="VAW47368.1"/>
    <property type="molecule type" value="Genomic_DNA"/>
</dbReference>
<organism evidence="1">
    <name type="scientific">hydrothermal vent metagenome</name>
    <dbReference type="NCBI Taxonomy" id="652676"/>
    <lineage>
        <taxon>unclassified sequences</taxon>
        <taxon>metagenomes</taxon>
        <taxon>ecological metagenomes</taxon>
    </lineage>
</organism>
<evidence type="ECO:0000313" key="1">
    <source>
        <dbReference type="EMBL" id="VAW47368.1"/>
    </source>
</evidence>
<accession>A0A3B0VUQ0</accession>